<dbReference type="EMBL" id="MU003699">
    <property type="protein sequence ID" value="KAF2810616.1"/>
    <property type="molecule type" value="Genomic_DNA"/>
</dbReference>
<dbReference type="AlphaFoldDB" id="A0A6A6YNZ8"/>
<reference evidence="2 4" key="1">
    <citation type="journal article" date="2020" name="Stud. Mycol.">
        <title>101 Dothideomycetes genomes: a test case for predicting lifestyles and emergence of pathogens.</title>
        <authorList>
            <person name="Haridas S."/>
            <person name="Albert R."/>
            <person name="Binder M."/>
            <person name="Bloem J."/>
            <person name="Labutti K."/>
            <person name="Salamov A."/>
            <person name="Andreopoulos B."/>
            <person name="Baker S."/>
            <person name="Barry K."/>
            <person name="Bills G."/>
            <person name="Bluhm B."/>
            <person name="Cannon C."/>
            <person name="Castanera R."/>
            <person name="Culley D."/>
            <person name="Daum C."/>
            <person name="Ezra D."/>
            <person name="Gonzalez J."/>
            <person name="Henrissat B."/>
            <person name="Kuo A."/>
            <person name="Liang C."/>
            <person name="Lipzen A."/>
            <person name="Lutzoni F."/>
            <person name="Magnuson J."/>
            <person name="Mondo S."/>
            <person name="Nolan M."/>
            <person name="Ohm R."/>
            <person name="Pangilinan J."/>
            <person name="Park H.-J."/>
            <person name="Ramirez L."/>
            <person name="Alfaro M."/>
            <person name="Sun H."/>
            <person name="Tritt A."/>
            <person name="Yoshinaga Y."/>
            <person name="Zwiers L.-H."/>
            <person name="Turgeon B."/>
            <person name="Goodwin S."/>
            <person name="Spatafora J."/>
            <person name="Crous P."/>
            <person name="Grigoriev I."/>
        </authorList>
    </citation>
    <scope>NUCLEOTIDE SEQUENCE</scope>
    <source>
        <strain evidence="2 4">CBS 304.34</strain>
    </source>
</reference>
<dbReference type="RefSeq" id="XP_033577580.1">
    <property type="nucleotide sequence ID" value="XM_033725399.1"/>
</dbReference>
<gene>
    <name evidence="2 4" type="ORF">BDZ99DRAFT_519311</name>
</gene>
<dbReference type="Proteomes" id="UP000504636">
    <property type="component" value="Unplaced"/>
</dbReference>
<accession>A0A6A6YNZ8</accession>
<dbReference type="GeneID" id="54466292"/>
<feature type="region of interest" description="Disordered" evidence="1">
    <location>
        <begin position="87"/>
        <end position="115"/>
    </location>
</feature>
<evidence type="ECO:0000313" key="2">
    <source>
        <dbReference type="EMBL" id="KAF2810616.1"/>
    </source>
</evidence>
<name>A0A6A6YNZ8_9PEZI</name>
<keyword evidence="3" id="KW-1185">Reference proteome</keyword>
<protein>
    <submittedName>
        <fullName evidence="2 4">Uncharacterized protein</fullName>
    </submittedName>
</protein>
<sequence>MRGPRISHLLYDILSTLRVAEIATSFSSAHGPHPPVQSLDSPSSYSVSPATASSHTLKPLSSLRRAIFPFFLTIAFAAAAAFPRDCPRAQPLGPAADSPPVETRRRPGLSQPPAR</sequence>
<evidence type="ECO:0000256" key="1">
    <source>
        <dbReference type="SAM" id="MobiDB-lite"/>
    </source>
</evidence>
<organism evidence="2">
    <name type="scientific">Mytilinidion resinicola</name>
    <dbReference type="NCBI Taxonomy" id="574789"/>
    <lineage>
        <taxon>Eukaryota</taxon>
        <taxon>Fungi</taxon>
        <taxon>Dikarya</taxon>
        <taxon>Ascomycota</taxon>
        <taxon>Pezizomycotina</taxon>
        <taxon>Dothideomycetes</taxon>
        <taxon>Pleosporomycetidae</taxon>
        <taxon>Mytilinidiales</taxon>
        <taxon>Mytilinidiaceae</taxon>
        <taxon>Mytilinidion</taxon>
    </lineage>
</organism>
<evidence type="ECO:0000313" key="4">
    <source>
        <dbReference type="RefSeq" id="XP_033577580.1"/>
    </source>
</evidence>
<evidence type="ECO:0000313" key="3">
    <source>
        <dbReference type="Proteomes" id="UP000504636"/>
    </source>
</evidence>
<proteinExistence type="predicted"/>
<feature type="region of interest" description="Disordered" evidence="1">
    <location>
        <begin position="28"/>
        <end position="56"/>
    </location>
</feature>
<feature type="compositionally biased region" description="Low complexity" evidence="1">
    <location>
        <begin position="38"/>
        <end position="54"/>
    </location>
</feature>
<reference evidence="4" key="3">
    <citation type="submission" date="2025-04" db="UniProtKB">
        <authorList>
            <consortium name="RefSeq"/>
        </authorList>
    </citation>
    <scope>IDENTIFICATION</scope>
    <source>
        <strain evidence="4">CBS 304.34</strain>
    </source>
</reference>
<reference evidence="4" key="2">
    <citation type="submission" date="2020-04" db="EMBL/GenBank/DDBJ databases">
        <authorList>
            <consortium name="NCBI Genome Project"/>
        </authorList>
    </citation>
    <scope>NUCLEOTIDE SEQUENCE</scope>
    <source>
        <strain evidence="4">CBS 304.34</strain>
    </source>
</reference>